<dbReference type="Gene3D" id="1.10.10.10">
    <property type="entry name" value="Winged helix-like DNA-binding domain superfamily/Winged helix DNA-binding domain"/>
    <property type="match status" value="1"/>
</dbReference>
<dbReference type="PANTHER" id="PTHR33164:SF43">
    <property type="entry name" value="HTH-TYPE TRANSCRIPTIONAL REPRESSOR YETL"/>
    <property type="match status" value="1"/>
</dbReference>
<comment type="caution">
    <text evidence="2">The sequence shown here is derived from an EMBL/GenBank/DDBJ whole genome shotgun (WGS) entry which is preliminary data.</text>
</comment>
<dbReference type="AlphaFoldDB" id="A0A9X2JXM1"/>
<dbReference type="Proteomes" id="UP001139493">
    <property type="component" value="Unassembled WGS sequence"/>
</dbReference>
<dbReference type="PRINTS" id="PR00598">
    <property type="entry name" value="HTHMARR"/>
</dbReference>
<name>A0A9X2JXM1_9MICO</name>
<proteinExistence type="predicted"/>
<dbReference type="InterPro" id="IPR036388">
    <property type="entry name" value="WH-like_DNA-bd_sf"/>
</dbReference>
<keyword evidence="3" id="KW-1185">Reference proteome</keyword>
<accession>A0A9X2JXM1</accession>
<evidence type="ECO:0000313" key="2">
    <source>
        <dbReference type="EMBL" id="MCP2266717.1"/>
    </source>
</evidence>
<keyword evidence="2" id="KW-0238">DNA-binding</keyword>
<reference evidence="2" key="1">
    <citation type="submission" date="2022-06" db="EMBL/GenBank/DDBJ databases">
        <title>Genomic Encyclopedia of Archaeal and Bacterial Type Strains, Phase II (KMG-II): from individual species to whole genera.</title>
        <authorList>
            <person name="Goeker M."/>
        </authorList>
    </citation>
    <scope>NUCLEOTIDE SEQUENCE</scope>
    <source>
        <strain evidence="2">DSM 26652</strain>
    </source>
</reference>
<dbReference type="GO" id="GO:0006950">
    <property type="term" value="P:response to stress"/>
    <property type="evidence" value="ECO:0007669"/>
    <property type="project" value="TreeGrafter"/>
</dbReference>
<sequence>MTDRTRDELAAELATLHHRLGEEFFATRLVPLLETDLTVQQLRALALVQVDGESTPQRLAEALGVSAATVSGILDRLTAAGMTRRTPDPADGRVRRVTSTERGSEAIRRLVAHDDELPPELLALLDVEDLRALVRGTRALLEAATRLAPAPDRGGSA</sequence>
<dbReference type="GO" id="GO:0003700">
    <property type="term" value="F:DNA-binding transcription factor activity"/>
    <property type="evidence" value="ECO:0007669"/>
    <property type="project" value="InterPro"/>
</dbReference>
<dbReference type="PANTHER" id="PTHR33164">
    <property type="entry name" value="TRANSCRIPTIONAL REGULATOR, MARR FAMILY"/>
    <property type="match status" value="1"/>
</dbReference>
<dbReference type="InterPro" id="IPR039422">
    <property type="entry name" value="MarR/SlyA-like"/>
</dbReference>
<dbReference type="InterPro" id="IPR036390">
    <property type="entry name" value="WH_DNA-bd_sf"/>
</dbReference>
<gene>
    <name evidence="2" type="ORF">APR03_004087</name>
</gene>
<dbReference type="EMBL" id="JAMTCS010000013">
    <property type="protein sequence ID" value="MCP2266717.1"/>
    <property type="molecule type" value="Genomic_DNA"/>
</dbReference>
<organism evidence="2 3">
    <name type="scientific">Promicromonospora thailandica</name>
    <dbReference type="NCBI Taxonomy" id="765201"/>
    <lineage>
        <taxon>Bacteria</taxon>
        <taxon>Bacillati</taxon>
        <taxon>Actinomycetota</taxon>
        <taxon>Actinomycetes</taxon>
        <taxon>Micrococcales</taxon>
        <taxon>Promicromonosporaceae</taxon>
        <taxon>Promicromonospora</taxon>
    </lineage>
</organism>
<dbReference type="GO" id="GO:0003677">
    <property type="term" value="F:DNA binding"/>
    <property type="evidence" value="ECO:0007669"/>
    <property type="project" value="UniProtKB-KW"/>
</dbReference>
<feature type="domain" description="HTH marR-type" evidence="1">
    <location>
        <begin position="6"/>
        <end position="142"/>
    </location>
</feature>
<evidence type="ECO:0000313" key="3">
    <source>
        <dbReference type="Proteomes" id="UP001139493"/>
    </source>
</evidence>
<dbReference type="SMART" id="SM00347">
    <property type="entry name" value="HTH_MARR"/>
    <property type="match status" value="1"/>
</dbReference>
<protein>
    <submittedName>
        <fullName evidence="2">DNA-binding transcriptional regulator, MarR family</fullName>
    </submittedName>
</protein>
<dbReference type="InterPro" id="IPR000835">
    <property type="entry name" value="HTH_MarR-typ"/>
</dbReference>
<dbReference type="Pfam" id="PF12802">
    <property type="entry name" value="MarR_2"/>
    <property type="match status" value="1"/>
</dbReference>
<dbReference type="PROSITE" id="PS50995">
    <property type="entry name" value="HTH_MARR_2"/>
    <property type="match status" value="1"/>
</dbReference>
<dbReference type="SUPFAM" id="SSF46785">
    <property type="entry name" value="Winged helix' DNA-binding domain"/>
    <property type="match status" value="1"/>
</dbReference>
<dbReference type="RefSeq" id="WP_253838879.1">
    <property type="nucleotide sequence ID" value="NZ_JAMTCS010000013.1"/>
</dbReference>
<evidence type="ECO:0000259" key="1">
    <source>
        <dbReference type="PROSITE" id="PS50995"/>
    </source>
</evidence>